<dbReference type="SUPFAM" id="SSF53448">
    <property type="entry name" value="Nucleotide-diphospho-sugar transferases"/>
    <property type="match status" value="1"/>
</dbReference>
<comment type="caution">
    <text evidence="5">The sequence shown here is derived from an EMBL/GenBank/DDBJ whole genome shotgun (WGS) entry which is preliminary data.</text>
</comment>
<protein>
    <submittedName>
        <fullName evidence="5">Glycosyltransferase family 2 protein</fullName>
    </submittedName>
</protein>
<evidence type="ECO:0000256" key="1">
    <source>
        <dbReference type="ARBA" id="ARBA00006739"/>
    </source>
</evidence>
<comment type="similarity">
    <text evidence="1">Belongs to the glycosyltransferase 2 family.</text>
</comment>
<dbReference type="InterPro" id="IPR029044">
    <property type="entry name" value="Nucleotide-diphossugar_trans"/>
</dbReference>
<proteinExistence type="inferred from homology"/>
<dbReference type="Gene3D" id="3.90.550.10">
    <property type="entry name" value="Spore Coat Polysaccharide Biosynthesis Protein SpsA, Chain A"/>
    <property type="match status" value="1"/>
</dbReference>
<keyword evidence="2" id="KW-0328">Glycosyltransferase</keyword>
<evidence type="ECO:0000256" key="3">
    <source>
        <dbReference type="ARBA" id="ARBA00022679"/>
    </source>
</evidence>
<sequence>MIALLLLGLMALCAAVPAAMFIINLRRYVSPRFGYVENEYVAVLIPARNEARNIKSCVEAVLASEDVAVEVWVCDDGSSDATTHIVRAMSEADERVHLLHSPR</sequence>
<feature type="domain" description="Glycosyltransferase 2-like" evidence="4">
    <location>
        <begin position="43"/>
        <end position="103"/>
    </location>
</feature>
<name>A0ABW1ZBZ7_9BACT</name>
<evidence type="ECO:0000313" key="6">
    <source>
        <dbReference type="Proteomes" id="UP001596391"/>
    </source>
</evidence>
<dbReference type="RefSeq" id="WP_390235634.1">
    <property type="nucleotide sequence ID" value="NZ_JBHSWI010000001.1"/>
</dbReference>
<evidence type="ECO:0000259" key="4">
    <source>
        <dbReference type="Pfam" id="PF00535"/>
    </source>
</evidence>
<dbReference type="InterPro" id="IPR001173">
    <property type="entry name" value="Glyco_trans_2-like"/>
</dbReference>
<keyword evidence="6" id="KW-1185">Reference proteome</keyword>
<dbReference type="Pfam" id="PF00535">
    <property type="entry name" value="Glycos_transf_2"/>
    <property type="match status" value="1"/>
</dbReference>
<reference evidence="6" key="1">
    <citation type="journal article" date="2019" name="Int. J. Syst. Evol. Microbiol.">
        <title>The Global Catalogue of Microorganisms (GCM) 10K type strain sequencing project: providing services to taxonomists for standard genome sequencing and annotation.</title>
        <authorList>
            <consortium name="The Broad Institute Genomics Platform"/>
            <consortium name="The Broad Institute Genome Sequencing Center for Infectious Disease"/>
            <person name="Wu L."/>
            <person name="Ma J."/>
        </authorList>
    </citation>
    <scope>NUCLEOTIDE SEQUENCE [LARGE SCALE GENOMIC DNA]</scope>
    <source>
        <strain evidence="6">CGMCC 1.16026</strain>
    </source>
</reference>
<dbReference type="EMBL" id="JBHSWI010000001">
    <property type="protein sequence ID" value="MFC6646669.1"/>
    <property type="molecule type" value="Genomic_DNA"/>
</dbReference>
<keyword evidence="3" id="KW-0808">Transferase</keyword>
<gene>
    <name evidence="5" type="ORF">ACFQBQ_13945</name>
</gene>
<accession>A0ABW1ZBZ7</accession>
<evidence type="ECO:0000313" key="5">
    <source>
        <dbReference type="EMBL" id="MFC6646669.1"/>
    </source>
</evidence>
<evidence type="ECO:0000256" key="2">
    <source>
        <dbReference type="ARBA" id="ARBA00022676"/>
    </source>
</evidence>
<dbReference type="Proteomes" id="UP001596391">
    <property type="component" value="Unassembled WGS sequence"/>
</dbReference>
<organism evidence="5 6">
    <name type="scientific">Granulicella cerasi</name>
    <dbReference type="NCBI Taxonomy" id="741063"/>
    <lineage>
        <taxon>Bacteria</taxon>
        <taxon>Pseudomonadati</taxon>
        <taxon>Acidobacteriota</taxon>
        <taxon>Terriglobia</taxon>
        <taxon>Terriglobales</taxon>
        <taxon>Acidobacteriaceae</taxon>
        <taxon>Granulicella</taxon>
    </lineage>
</organism>
<dbReference type="PANTHER" id="PTHR43630">
    <property type="entry name" value="POLY-BETA-1,6-N-ACETYL-D-GLUCOSAMINE SYNTHASE"/>
    <property type="match status" value="1"/>
</dbReference>
<dbReference type="PANTHER" id="PTHR43630:SF1">
    <property type="entry name" value="POLY-BETA-1,6-N-ACETYL-D-GLUCOSAMINE SYNTHASE"/>
    <property type="match status" value="1"/>
</dbReference>